<dbReference type="Proteomes" id="UP001221686">
    <property type="component" value="Unassembled WGS sequence"/>
</dbReference>
<keyword evidence="2" id="KW-1185">Reference proteome</keyword>
<name>A0ABT5E872_9BACT</name>
<evidence type="ECO:0000313" key="2">
    <source>
        <dbReference type="Proteomes" id="UP001221686"/>
    </source>
</evidence>
<protein>
    <submittedName>
        <fullName evidence="1">Uncharacterized protein</fullName>
    </submittedName>
</protein>
<proteinExistence type="predicted"/>
<comment type="caution">
    <text evidence="1">The sequence shown here is derived from an EMBL/GenBank/DDBJ whole genome shotgun (WGS) entry which is preliminary data.</text>
</comment>
<sequence>MSKDTLGGQSWSRGQVLDWSPGVNLKLLIYQYDFVFDLMKQY</sequence>
<reference evidence="1 2" key="1">
    <citation type="submission" date="2022-11" db="EMBL/GenBank/DDBJ databases">
        <title>Minimal conservation of predation-associated metabolite biosynthetic gene clusters underscores biosynthetic potential of Myxococcota including descriptions for ten novel species: Archangium lansinium sp. nov., Myxococcus landrumus sp. nov., Nannocystis bai.</title>
        <authorList>
            <person name="Ahearne A."/>
            <person name="Stevens C."/>
            <person name="Dowd S."/>
        </authorList>
    </citation>
    <scope>NUCLEOTIDE SEQUENCE [LARGE SCALE GENOMIC DNA]</scope>
    <source>
        <strain evidence="1 2">BB15-2</strain>
    </source>
</reference>
<organism evidence="1 2">
    <name type="scientific">Nannocystis bainbridge</name>
    <dbReference type="NCBI Taxonomy" id="2995303"/>
    <lineage>
        <taxon>Bacteria</taxon>
        <taxon>Pseudomonadati</taxon>
        <taxon>Myxococcota</taxon>
        <taxon>Polyangia</taxon>
        <taxon>Nannocystales</taxon>
        <taxon>Nannocystaceae</taxon>
        <taxon>Nannocystis</taxon>
    </lineage>
</organism>
<evidence type="ECO:0000313" key="1">
    <source>
        <dbReference type="EMBL" id="MDC0721539.1"/>
    </source>
</evidence>
<accession>A0ABT5E872</accession>
<dbReference type="EMBL" id="JAQNDL010000003">
    <property type="protein sequence ID" value="MDC0721539.1"/>
    <property type="molecule type" value="Genomic_DNA"/>
</dbReference>
<gene>
    <name evidence="1" type="ORF">POL25_31820</name>
</gene>